<dbReference type="SUPFAM" id="SSF142906">
    <property type="entry name" value="YjbR-like"/>
    <property type="match status" value="1"/>
</dbReference>
<dbReference type="Gene3D" id="3.90.1150.30">
    <property type="match status" value="1"/>
</dbReference>
<dbReference type="InterPro" id="IPR058532">
    <property type="entry name" value="YjbR/MT2646/Rv2570-like"/>
</dbReference>
<dbReference type="Proteomes" id="UP000033203">
    <property type="component" value="Unassembled WGS sequence"/>
</dbReference>
<dbReference type="InterPro" id="IPR038056">
    <property type="entry name" value="YjbR-like_sf"/>
</dbReference>
<dbReference type="PATRIC" id="fig|1549858.7.peg.2154"/>
<sequence>MTPELTDASTPIDRVRAIALLLPEAEERDEGGLPVFVVDDVPFAQLTDDETVCVRTADAEEQADALESDPDAYEPADDLGPEPWIGMTLGGDPDWTLIEDRIAHSWELAAPERLLEAGGR</sequence>
<evidence type="ECO:0000313" key="3">
    <source>
        <dbReference type="Proteomes" id="UP000033203"/>
    </source>
</evidence>
<evidence type="ECO:0000256" key="1">
    <source>
        <dbReference type="SAM" id="MobiDB-lite"/>
    </source>
</evidence>
<dbReference type="GeneID" id="93798694"/>
<accession>A0A0D1MQW4</accession>
<evidence type="ECO:0008006" key="4">
    <source>
        <dbReference type="Google" id="ProtNLM"/>
    </source>
</evidence>
<comment type="caution">
    <text evidence="2">The sequence shown here is derived from an EMBL/GenBank/DDBJ whole genome shotgun (WGS) entry which is preliminary data.</text>
</comment>
<proteinExistence type="predicted"/>
<dbReference type="RefSeq" id="WP_017978755.1">
    <property type="nucleotide sequence ID" value="NZ_CP023705.1"/>
</dbReference>
<feature type="compositionally biased region" description="Acidic residues" evidence="1">
    <location>
        <begin position="60"/>
        <end position="80"/>
    </location>
</feature>
<name>A0A0D1MQW4_9SPHN</name>
<dbReference type="Pfam" id="PF04237">
    <property type="entry name" value="YjbR"/>
    <property type="match status" value="1"/>
</dbReference>
<feature type="region of interest" description="Disordered" evidence="1">
    <location>
        <begin position="60"/>
        <end position="85"/>
    </location>
</feature>
<gene>
    <name evidence="2" type="ORF">SR41_02715</name>
</gene>
<dbReference type="AlphaFoldDB" id="A0A0D1MQW4"/>
<evidence type="ECO:0000313" key="2">
    <source>
        <dbReference type="EMBL" id="KIU29741.1"/>
    </source>
</evidence>
<protein>
    <recommendedName>
        <fullName evidence="4">MmcQ/YjbR family DNA-binding protein</fullName>
    </recommendedName>
</protein>
<organism evidence="2 3">
    <name type="scientific">Sphingomonas melonis</name>
    <dbReference type="NCBI Taxonomy" id="152682"/>
    <lineage>
        <taxon>Bacteria</taxon>
        <taxon>Pseudomonadati</taxon>
        <taxon>Pseudomonadota</taxon>
        <taxon>Alphaproteobacteria</taxon>
        <taxon>Sphingomonadales</taxon>
        <taxon>Sphingomonadaceae</taxon>
        <taxon>Sphingomonas</taxon>
    </lineage>
</organism>
<reference evidence="2 3" key="1">
    <citation type="submission" date="2015-01" db="EMBL/GenBank/DDBJ databases">
        <title>Genome of Sphingomonas taxi strain 30a.</title>
        <authorList>
            <person name="Eevers N."/>
            <person name="Van Hamme J."/>
            <person name="Bottos E."/>
            <person name="Weyens N."/>
            <person name="Vangronsveld J."/>
        </authorList>
    </citation>
    <scope>NUCLEOTIDE SEQUENCE [LARGE SCALE GENOMIC DNA]</scope>
    <source>
        <strain evidence="2 3">30a</strain>
    </source>
</reference>
<dbReference type="EMBL" id="JXTP01000013">
    <property type="protein sequence ID" value="KIU29741.1"/>
    <property type="molecule type" value="Genomic_DNA"/>
</dbReference>